<sequence>MSQIQRLIDECRTLKQGDTEFILSSHNDGYWDAGIGNDTGAALGEASPQFSGSGSTPEAAVVALLANLKAAGGVVPDTRSPFDKMIADLTDDELRHWNGCWVEAFPGEIVGGFIRSSWIVAATVMNPTKVITGDSIR</sequence>
<name>A0ABQ4V6G3_9HYPH</name>
<evidence type="ECO:0000313" key="2">
    <source>
        <dbReference type="Proteomes" id="UP001055093"/>
    </source>
</evidence>
<dbReference type="EMBL" id="BPRE01000020">
    <property type="protein sequence ID" value="GJE78112.1"/>
    <property type="molecule type" value="Genomic_DNA"/>
</dbReference>
<reference evidence="1" key="2">
    <citation type="submission" date="2021-08" db="EMBL/GenBank/DDBJ databases">
        <authorList>
            <person name="Tani A."/>
            <person name="Ola A."/>
            <person name="Ogura Y."/>
            <person name="Katsura K."/>
            <person name="Hayashi T."/>
        </authorList>
    </citation>
    <scope>NUCLEOTIDE SEQUENCE</scope>
    <source>
        <strain evidence="1">DSM 14458</strain>
    </source>
</reference>
<organism evidence="1 2">
    <name type="scientific">Methylorubrum suomiense</name>
    <dbReference type="NCBI Taxonomy" id="144191"/>
    <lineage>
        <taxon>Bacteria</taxon>
        <taxon>Pseudomonadati</taxon>
        <taxon>Pseudomonadota</taxon>
        <taxon>Alphaproteobacteria</taxon>
        <taxon>Hyphomicrobiales</taxon>
        <taxon>Methylobacteriaceae</taxon>
        <taxon>Methylorubrum</taxon>
    </lineage>
</organism>
<dbReference type="Proteomes" id="UP001055093">
    <property type="component" value="Unassembled WGS sequence"/>
</dbReference>
<evidence type="ECO:0000313" key="1">
    <source>
        <dbReference type="EMBL" id="GJE78112.1"/>
    </source>
</evidence>
<reference evidence="1" key="1">
    <citation type="journal article" date="2021" name="Front. Microbiol.">
        <title>Comprehensive Comparative Genomics and Phenotyping of Methylobacterium Species.</title>
        <authorList>
            <person name="Alessa O."/>
            <person name="Ogura Y."/>
            <person name="Fujitani Y."/>
            <person name="Takami H."/>
            <person name="Hayashi T."/>
            <person name="Sahin N."/>
            <person name="Tani A."/>
        </authorList>
    </citation>
    <scope>NUCLEOTIDE SEQUENCE</scope>
    <source>
        <strain evidence="1">DSM 14458</strain>
    </source>
</reference>
<dbReference type="RefSeq" id="WP_238308695.1">
    <property type="nucleotide sequence ID" value="NZ_BPRE01000020.1"/>
</dbReference>
<gene>
    <name evidence="1" type="ORF">BGCPKDLD_4723</name>
</gene>
<accession>A0ABQ4V6G3</accession>
<keyword evidence="2" id="KW-1185">Reference proteome</keyword>
<proteinExistence type="predicted"/>
<comment type="caution">
    <text evidence="1">The sequence shown here is derived from an EMBL/GenBank/DDBJ whole genome shotgun (WGS) entry which is preliminary data.</text>
</comment>
<protein>
    <submittedName>
        <fullName evidence="1">Uncharacterized protein</fullName>
    </submittedName>
</protein>